<dbReference type="InterPro" id="IPR007219">
    <property type="entry name" value="XnlR_reg_dom"/>
</dbReference>
<dbReference type="PROSITE" id="PS50048">
    <property type="entry name" value="ZN2_CY6_FUNGAL_2"/>
    <property type="match status" value="1"/>
</dbReference>
<evidence type="ECO:0000256" key="4">
    <source>
        <dbReference type="SAM" id="MobiDB-lite"/>
    </source>
</evidence>
<dbReference type="CDD" id="cd00067">
    <property type="entry name" value="GAL4"/>
    <property type="match status" value="1"/>
</dbReference>
<feature type="domain" description="Zn(2)-C6 fungal-type" evidence="5">
    <location>
        <begin position="32"/>
        <end position="62"/>
    </location>
</feature>
<dbReference type="Pfam" id="PF00172">
    <property type="entry name" value="Zn_clus"/>
    <property type="match status" value="1"/>
</dbReference>
<evidence type="ECO:0000256" key="3">
    <source>
        <dbReference type="ARBA" id="ARBA00023242"/>
    </source>
</evidence>
<dbReference type="GeneID" id="54281099"/>
<dbReference type="SMART" id="SM00906">
    <property type="entry name" value="Fungal_trans"/>
    <property type="match status" value="1"/>
</dbReference>
<dbReference type="GO" id="GO:0005634">
    <property type="term" value="C:nucleus"/>
    <property type="evidence" value="ECO:0007669"/>
    <property type="project" value="UniProtKB-SubCell"/>
</dbReference>
<dbReference type="Gene3D" id="4.10.240.10">
    <property type="entry name" value="Zn(2)-C6 fungal-type DNA-binding domain"/>
    <property type="match status" value="1"/>
</dbReference>
<keyword evidence="7" id="KW-1185">Reference proteome</keyword>
<dbReference type="AlphaFoldDB" id="A0A6A5XI53"/>
<dbReference type="CDD" id="cd12148">
    <property type="entry name" value="fungal_TF_MHR"/>
    <property type="match status" value="1"/>
</dbReference>
<dbReference type="PANTHER" id="PTHR31001:SF77">
    <property type="entry name" value="TRANSCRIPTION FACTOR, PUTATIVE (AFU_ORTHOLOGUE AFUA_3G12940)-RELATED"/>
    <property type="match status" value="1"/>
</dbReference>
<evidence type="ECO:0000313" key="6">
    <source>
        <dbReference type="EMBL" id="KAF2012527.1"/>
    </source>
</evidence>
<evidence type="ECO:0000259" key="5">
    <source>
        <dbReference type="PROSITE" id="PS50048"/>
    </source>
</evidence>
<protein>
    <recommendedName>
        <fullName evidence="5">Zn(2)-C6 fungal-type domain-containing protein</fullName>
    </recommendedName>
</protein>
<organism evidence="6 7">
    <name type="scientific">Aaosphaeria arxii CBS 175.79</name>
    <dbReference type="NCBI Taxonomy" id="1450172"/>
    <lineage>
        <taxon>Eukaryota</taxon>
        <taxon>Fungi</taxon>
        <taxon>Dikarya</taxon>
        <taxon>Ascomycota</taxon>
        <taxon>Pezizomycotina</taxon>
        <taxon>Dothideomycetes</taxon>
        <taxon>Pleosporomycetidae</taxon>
        <taxon>Pleosporales</taxon>
        <taxon>Pleosporales incertae sedis</taxon>
        <taxon>Aaosphaeria</taxon>
    </lineage>
</organism>
<feature type="compositionally biased region" description="Polar residues" evidence="4">
    <location>
        <begin position="1"/>
        <end position="20"/>
    </location>
</feature>
<gene>
    <name evidence="6" type="ORF">BU24DRAFT_351626</name>
</gene>
<dbReference type="SUPFAM" id="SSF57701">
    <property type="entry name" value="Zn2/Cys6 DNA-binding domain"/>
    <property type="match status" value="1"/>
</dbReference>
<dbReference type="OrthoDB" id="424974at2759"/>
<feature type="compositionally biased region" description="Basic and acidic residues" evidence="4">
    <location>
        <begin position="121"/>
        <end position="135"/>
    </location>
</feature>
<dbReference type="PANTHER" id="PTHR31001">
    <property type="entry name" value="UNCHARACTERIZED TRANSCRIPTIONAL REGULATORY PROTEIN"/>
    <property type="match status" value="1"/>
</dbReference>
<dbReference type="InterPro" id="IPR001138">
    <property type="entry name" value="Zn2Cys6_DnaBD"/>
</dbReference>
<dbReference type="SMART" id="SM00066">
    <property type="entry name" value="GAL4"/>
    <property type="match status" value="1"/>
</dbReference>
<feature type="compositionally biased region" description="Polar residues" evidence="4">
    <location>
        <begin position="69"/>
        <end position="95"/>
    </location>
</feature>
<name>A0A6A5XI53_9PLEO</name>
<sequence>MDDSSRTSSQSPGLTSSGKPQPSGGRQRIISSCLTCRRRKVRCDHVHPICGACARGSHVCTYATDQPVGPTSTTSTTRVAKPTSSSNVAKSSRGTDVQARLERLEVLLQKAVAGQSAAQRTPEKHPLVTEKRDTEIDFSPTSRSQSSQGAGISSDNHDGTLLLDDGQSQFVSSLHYALLADEIQDIKALLGDRSVEEDHDTRSANNLVHLLSLGRSKTGINLMNFVPSSQEHQNALLDIYFSNVDPMMRITHKQSLLRKFSWYIQELHPIAFAIFYSAINSLPPQVCEQMFGGTKDDLLTQYELGVEISLARENYLTTSSLEVLQGFIIWLTCITKEEDMGRAWALLGVAIRIALNQGLHRDPSLFPSGSMDTVTVELRRRMWHQICHLEYRAAECKGQEPSLSDEDFTTMLPRNIEDEDLIEGASPGPESYDQKKFTNMGFALIRFTGMRSLRRIVQSTYRLERRMLESNMYGASGPDPVQELLKIYEQIKVMVDDMHEENHRRLLQYASPEVPFQRLCMGLASLLEWRCYLLFWLRMPRAYRDVVFSDEIRKSIFEKSVNCVETLNGASVDADAARFHWHIGGHAAFQAIMHVLSELRNPMFDSPDRQRALQSLEMSRLLKENNTTKAWSVVKGMIDKVLGEQYNRPQQPIPPPMPYAVNKTVEAQRPPLIDRIPPYAYSPTTKDVVDTDAQAMLQQQAAPPLQNDMLNPTFNWDDINIGNIVGDVQQDQAMPMPEFDWGFWGDPINFNDSTAITYPADTKIAYAPF</sequence>
<keyword evidence="2" id="KW-0479">Metal-binding</keyword>
<dbReference type="PROSITE" id="PS00463">
    <property type="entry name" value="ZN2_CY6_FUNGAL_1"/>
    <property type="match status" value="1"/>
</dbReference>
<comment type="subcellular location">
    <subcellularLocation>
        <location evidence="1">Nucleus</location>
    </subcellularLocation>
</comment>
<keyword evidence="3" id="KW-0539">Nucleus</keyword>
<dbReference type="Proteomes" id="UP000799778">
    <property type="component" value="Unassembled WGS sequence"/>
</dbReference>
<evidence type="ECO:0000256" key="2">
    <source>
        <dbReference type="ARBA" id="ARBA00022723"/>
    </source>
</evidence>
<feature type="region of interest" description="Disordered" evidence="4">
    <location>
        <begin position="65"/>
        <end position="95"/>
    </location>
</feature>
<dbReference type="GO" id="GO:0000981">
    <property type="term" value="F:DNA-binding transcription factor activity, RNA polymerase II-specific"/>
    <property type="evidence" value="ECO:0007669"/>
    <property type="project" value="InterPro"/>
</dbReference>
<feature type="compositionally biased region" description="Polar residues" evidence="4">
    <location>
        <begin position="139"/>
        <end position="154"/>
    </location>
</feature>
<evidence type="ECO:0000313" key="7">
    <source>
        <dbReference type="Proteomes" id="UP000799778"/>
    </source>
</evidence>
<dbReference type="GO" id="GO:0006351">
    <property type="term" value="P:DNA-templated transcription"/>
    <property type="evidence" value="ECO:0007669"/>
    <property type="project" value="InterPro"/>
</dbReference>
<dbReference type="GO" id="GO:0008270">
    <property type="term" value="F:zinc ion binding"/>
    <property type="evidence" value="ECO:0007669"/>
    <property type="project" value="InterPro"/>
</dbReference>
<dbReference type="InterPro" id="IPR036864">
    <property type="entry name" value="Zn2-C6_fun-type_DNA-bd_sf"/>
</dbReference>
<accession>A0A6A5XI53</accession>
<feature type="region of interest" description="Disordered" evidence="4">
    <location>
        <begin position="112"/>
        <end position="159"/>
    </location>
</feature>
<dbReference type="EMBL" id="ML978072">
    <property type="protein sequence ID" value="KAF2012527.1"/>
    <property type="molecule type" value="Genomic_DNA"/>
</dbReference>
<dbReference type="GO" id="GO:0003677">
    <property type="term" value="F:DNA binding"/>
    <property type="evidence" value="ECO:0007669"/>
    <property type="project" value="InterPro"/>
</dbReference>
<reference evidence="6" key="1">
    <citation type="journal article" date="2020" name="Stud. Mycol.">
        <title>101 Dothideomycetes genomes: a test case for predicting lifestyles and emergence of pathogens.</title>
        <authorList>
            <person name="Haridas S."/>
            <person name="Albert R."/>
            <person name="Binder M."/>
            <person name="Bloem J."/>
            <person name="Labutti K."/>
            <person name="Salamov A."/>
            <person name="Andreopoulos B."/>
            <person name="Baker S."/>
            <person name="Barry K."/>
            <person name="Bills G."/>
            <person name="Bluhm B."/>
            <person name="Cannon C."/>
            <person name="Castanera R."/>
            <person name="Culley D."/>
            <person name="Daum C."/>
            <person name="Ezra D."/>
            <person name="Gonzalez J."/>
            <person name="Henrissat B."/>
            <person name="Kuo A."/>
            <person name="Liang C."/>
            <person name="Lipzen A."/>
            <person name="Lutzoni F."/>
            <person name="Magnuson J."/>
            <person name="Mondo S."/>
            <person name="Nolan M."/>
            <person name="Ohm R."/>
            <person name="Pangilinan J."/>
            <person name="Park H.-J."/>
            <person name="Ramirez L."/>
            <person name="Alfaro M."/>
            <person name="Sun H."/>
            <person name="Tritt A."/>
            <person name="Yoshinaga Y."/>
            <person name="Zwiers L.-H."/>
            <person name="Turgeon B."/>
            <person name="Goodwin S."/>
            <person name="Spatafora J."/>
            <person name="Crous P."/>
            <person name="Grigoriev I."/>
        </authorList>
    </citation>
    <scope>NUCLEOTIDE SEQUENCE</scope>
    <source>
        <strain evidence="6">CBS 175.79</strain>
    </source>
</reference>
<dbReference type="Pfam" id="PF04082">
    <property type="entry name" value="Fungal_trans"/>
    <property type="match status" value="1"/>
</dbReference>
<dbReference type="InterPro" id="IPR050613">
    <property type="entry name" value="Sec_Metabolite_Reg"/>
</dbReference>
<dbReference type="RefSeq" id="XP_033380866.1">
    <property type="nucleotide sequence ID" value="XM_033523702.1"/>
</dbReference>
<feature type="region of interest" description="Disordered" evidence="4">
    <location>
        <begin position="1"/>
        <end position="27"/>
    </location>
</feature>
<proteinExistence type="predicted"/>
<evidence type="ECO:0000256" key="1">
    <source>
        <dbReference type="ARBA" id="ARBA00004123"/>
    </source>
</evidence>